<name>A0A562I996_MICOL</name>
<dbReference type="AlphaFoldDB" id="A0A562I996"/>
<gene>
    <name evidence="1" type="ORF">JD77_02590</name>
</gene>
<comment type="caution">
    <text evidence="1">The sequence shown here is derived from an EMBL/GenBank/DDBJ whole genome shotgun (WGS) entry which is preliminary data.</text>
</comment>
<reference evidence="1 2" key="1">
    <citation type="submission" date="2019-07" db="EMBL/GenBank/DDBJ databases">
        <title>R&amp;d 2014.</title>
        <authorList>
            <person name="Klenk H.-P."/>
        </authorList>
    </citation>
    <scope>NUCLEOTIDE SEQUENCE [LARGE SCALE GENOMIC DNA]</scope>
    <source>
        <strain evidence="1 2">DSM 43868</strain>
    </source>
</reference>
<proteinExistence type="predicted"/>
<evidence type="ECO:0000313" key="1">
    <source>
        <dbReference type="EMBL" id="TWH67610.1"/>
    </source>
</evidence>
<dbReference type="Proteomes" id="UP000319825">
    <property type="component" value="Unassembled WGS sequence"/>
</dbReference>
<protein>
    <recommendedName>
        <fullName evidence="3">DDE family transposase</fullName>
    </recommendedName>
</protein>
<accession>A0A562I996</accession>
<sequence length="86" mass="10015">MTHRSAWVDAAKVLPVIEGTVFRLEVEHLPSGATPKPVWLWWSGVDATPADVDRLWQTFLRRFDIEHTFRLFKQTLGWTCPKIRTP</sequence>
<dbReference type="EMBL" id="VLKE01000001">
    <property type="protein sequence ID" value="TWH67610.1"/>
    <property type="molecule type" value="Genomic_DNA"/>
</dbReference>
<keyword evidence="2" id="KW-1185">Reference proteome</keyword>
<evidence type="ECO:0000313" key="2">
    <source>
        <dbReference type="Proteomes" id="UP000319825"/>
    </source>
</evidence>
<evidence type="ECO:0008006" key="3">
    <source>
        <dbReference type="Google" id="ProtNLM"/>
    </source>
</evidence>
<organism evidence="1 2">
    <name type="scientific">Micromonospora olivasterospora</name>
    <dbReference type="NCBI Taxonomy" id="1880"/>
    <lineage>
        <taxon>Bacteria</taxon>
        <taxon>Bacillati</taxon>
        <taxon>Actinomycetota</taxon>
        <taxon>Actinomycetes</taxon>
        <taxon>Micromonosporales</taxon>
        <taxon>Micromonosporaceae</taxon>
        <taxon>Micromonospora</taxon>
    </lineage>
</organism>